<keyword evidence="1" id="KW-1133">Transmembrane helix</keyword>
<name>A0A1E5FZW2_9FIRM</name>
<feature type="transmembrane region" description="Helical" evidence="1">
    <location>
        <begin position="5"/>
        <end position="23"/>
    </location>
</feature>
<keyword evidence="1" id="KW-0472">Membrane</keyword>
<keyword evidence="3" id="KW-1185">Reference proteome</keyword>
<comment type="caution">
    <text evidence="2">The sequence shown here is derived from an EMBL/GenBank/DDBJ whole genome shotgun (WGS) entry which is preliminary data.</text>
</comment>
<sequence length="75" mass="8691">MKKGIVLLILNIANLILITYIYLKFNGYEAFWAVENPSEKVLIRHYFMGVSIIILLFTSVTLSFLIITKNIIQKQ</sequence>
<dbReference type="STRING" id="766136.BHF68_10315"/>
<protein>
    <submittedName>
        <fullName evidence="2">Uncharacterized protein</fullName>
    </submittedName>
</protein>
<evidence type="ECO:0000313" key="2">
    <source>
        <dbReference type="EMBL" id="OEF96116.1"/>
    </source>
</evidence>
<proteinExistence type="predicted"/>
<evidence type="ECO:0000313" key="3">
    <source>
        <dbReference type="Proteomes" id="UP000094296"/>
    </source>
</evidence>
<accession>A0A1E5FZW2</accession>
<evidence type="ECO:0000256" key="1">
    <source>
        <dbReference type="SAM" id="Phobius"/>
    </source>
</evidence>
<dbReference type="EMBL" id="MIJE01000033">
    <property type="protein sequence ID" value="OEF96116.1"/>
    <property type="molecule type" value="Genomic_DNA"/>
</dbReference>
<feature type="transmembrane region" description="Helical" evidence="1">
    <location>
        <begin position="43"/>
        <end position="67"/>
    </location>
</feature>
<reference evidence="2 3" key="1">
    <citation type="submission" date="2016-09" db="EMBL/GenBank/DDBJ databases">
        <title>Draft genome sequence for the type strain of Desulfuribacillus alkaliarsenatis AHT28, an obligately anaerobic, sulfidogenic bacterium isolated from Russian soda lake sediments.</title>
        <authorList>
            <person name="Abin C.A."/>
            <person name="Hollibaugh J.T."/>
        </authorList>
    </citation>
    <scope>NUCLEOTIDE SEQUENCE [LARGE SCALE GENOMIC DNA]</scope>
    <source>
        <strain evidence="2 3">AHT28</strain>
    </source>
</reference>
<dbReference type="AlphaFoldDB" id="A0A1E5FZW2"/>
<gene>
    <name evidence="2" type="ORF">BHF68_10315</name>
</gene>
<dbReference type="Proteomes" id="UP000094296">
    <property type="component" value="Unassembled WGS sequence"/>
</dbReference>
<organism evidence="2 3">
    <name type="scientific">Desulfuribacillus alkaliarsenatis</name>
    <dbReference type="NCBI Taxonomy" id="766136"/>
    <lineage>
        <taxon>Bacteria</taxon>
        <taxon>Bacillati</taxon>
        <taxon>Bacillota</taxon>
        <taxon>Desulfuribacillia</taxon>
        <taxon>Desulfuribacillales</taxon>
        <taxon>Desulfuribacillaceae</taxon>
        <taxon>Desulfuribacillus</taxon>
    </lineage>
</organism>
<keyword evidence="1" id="KW-0812">Transmembrane</keyword>